<protein>
    <submittedName>
        <fullName evidence="1">Essential protein Yae1</fullName>
    </submittedName>
</protein>
<dbReference type="EMBL" id="AZIL01000281">
    <property type="protein sequence ID" value="EWM28502.1"/>
    <property type="molecule type" value="Genomic_DNA"/>
</dbReference>
<dbReference type="OrthoDB" id="48036at2759"/>
<dbReference type="AlphaFoldDB" id="W7TQX1"/>
<keyword evidence="2" id="KW-1185">Reference proteome</keyword>
<proteinExistence type="predicted"/>
<dbReference type="PANTHER" id="PTHR28532:SF1">
    <property type="entry name" value="ORAL CANCER OVEREXPRESSED 1"/>
    <property type="match status" value="1"/>
</dbReference>
<dbReference type="Proteomes" id="UP000019335">
    <property type="component" value="Chromosome 4"/>
</dbReference>
<name>W7TQX1_9STRA</name>
<evidence type="ECO:0000313" key="2">
    <source>
        <dbReference type="Proteomes" id="UP000019335"/>
    </source>
</evidence>
<gene>
    <name evidence="1" type="ORF">Naga_100058g20</name>
</gene>
<organism evidence="1 2">
    <name type="scientific">Nannochloropsis gaditana</name>
    <dbReference type="NCBI Taxonomy" id="72520"/>
    <lineage>
        <taxon>Eukaryota</taxon>
        <taxon>Sar</taxon>
        <taxon>Stramenopiles</taxon>
        <taxon>Ochrophyta</taxon>
        <taxon>Eustigmatophyceae</taxon>
        <taxon>Eustigmatales</taxon>
        <taxon>Monodopsidaceae</taxon>
        <taxon>Nannochloropsis</taxon>
    </lineage>
</organism>
<sequence length="178" mass="19482">MTNAEEARHTSSLDLDAVVHLDETWYQEGYQEGGEAGRKRGRREGRAVGKAKGFEIGCELGFYKACSQTWLFVIKDSITGEGEKGRSKEFGEIAAAKAMMDTTAVHRAIRTLEGIIKLVQDFPRQNVADVDMAAHVQRLRAKFRAVTSMLGVSVKFSLHKSGRISDGETAGGVGELSF</sequence>
<comment type="caution">
    <text evidence="1">The sequence shown here is derived from an EMBL/GenBank/DDBJ whole genome shotgun (WGS) entry which is preliminary data.</text>
</comment>
<reference evidence="1 2" key="1">
    <citation type="journal article" date="2014" name="Mol. Plant">
        <title>Chromosome Scale Genome Assembly and Transcriptome Profiling of Nannochloropsis gaditana in Nitrogen Depletion.</title>
        <authorList>
            <person name="Corteggiani Carpinelli E."/>
            <person name="Telatin A."/>
            <person name="Vitulo N."/>
            <person name="Forcato C."/>
            <person name="D'Angelo M."/>
            <person name="Schiavon R."/>
            <person name="Vezzi A."/>
            <person name="Giacometti G.M."/>
            <person name="Morosinotto T."/>
            <person name="Valle G."/>
        </authorList>
    </citation>
    <scope>NUCLEOTIDE SEQUENCE [LARGE SCALE GENOMIC DNA]</scope>
    <source>
        <strain evidence="1 2">B-31</strain>
    </source>
</reference>
<dbReference type="PANTHER" id="PTHR28532">
    <property type="entry name" value="GEO13458P1"/>
    <property type="match status" value="1"/>
</dbReference>
<dbReference type="InterPro" id="IPR052436">
    <property type="entry name" value="LTO1_adapter"/>
</dbReference>
<accession>W7TQX1</accession>
<evidence type="ECO:0000313" key="1">
    <source>
        <dbReference type="EMBL" id="EWM28502.1"/>
    </source>
</evidence>